<evidence type="ECO:0000313" key="3">
    <source>
        <dbReference type="Proteomes" id="UP000784294"/>
    </source>
</evidence>
<proteinExistence type="predicted"/>
<evidence type="ECO:0000259" key="1">
    <source>
        <dbReference type="Pfam" id="PF11987"/>
    </source>
</evidence>
<evidence type="ECO:0000313" key="2">
    <source>
        <dbReference type="EMBL" id="VEL17800.1"/>
    </source>
</evidence>
<dbReference type="EMBL" id="CAAALY010034202">
    <property type="protein sequence ID" value="VEL17800.1"/>
    <property type="molecule type" value="Genomic_DNA"/>
</dbReference>
<sequence>MRFRRTRLADAKAERAGIEAQKRMAPYQAAYSAYIASREAQKPNGPVSLSQSYLGLDVKSSLKGHQLYHLAERLYDSGSCDTSATTNASTRLPLLIKADTQGSLEAIEQMLATFPTDKCAVSLVTSGVGPLTDSEVEMASATQGLLDIIY</sequence>
<comment type="caution">
    <text evidence="2">The sequence shown here is derived from an EMBL/GenBank/DDBJ whole genome shotgun (WGS) entry which is preliminary data.</text>
</comment>
<dbReference type="InterPro" id="IPR023115">
    <property type="entry name" value="TIF_IF2_dom3"/>
</dbReference>
<organism evidence="2 3">
    <name type="scientific">Protopolystoma xenopodis</name>
    <dbReference type="NCBI Taxonomy" id="117903"/>
    <lineage>
        <taxon>Eukaryota</taxon>
        <taxon>Metazoa</taxon>
        <taxon>Spiralia</taxon>
        <taxon>Lophotrochozoa</taxon>
        <taxon>Platyhelminthes</taxon>
        <taxon>Monogenea</taxon>
        <taxon>Polyopisthocotylea</taxon>
        <taxon>Polystomatidea</taxon>
        <taxon>Polystomatidae</taxon>
        <taxon>Protopolystoma</taxon>
    </lineage>
</organism>
<dbReference type="SUPFAM" id="SSF52156">
    <property type="entry name" value="Initiation factor IF2/eIF5b, domain 3"/>
    <property type="match status" value="1"/>
</dbReference>
<dbReference type="Proteomes" id="UP000784294">
    <property type="component" value="Unassembled WGS sequence"/>
</dbReference>
<protein>
    <recommendedName>
        <fullName evidence="1">Translation initiation factor IF- 2 domain-containing protein</fullName>
    </recommendedName>
</protein>
<gene>
    <name evidence="2" type="ORF">PXEA_LOCUS11240</name>
</gene>
<dbReference type="AlphaFoldDB" id="A0A3S5ADF9"/>
<name>A0A3S5ADF9_9PLAT</name>
<dbReference type="OrthoDB" id="361630at2759"/>
<keyword evidence="3" id="KW-1185">Reference proteome</keyword>
<feature type="domain" description="Translation initiation factor IF- 2" evidence="1">
    <location>
        <begin position="86"/>
        <end position="144"/>
    </location>
</feature>
<dbReference type="Gene3D" id="3.40.50.10050">
    <property type="entry name" value="Translation initiation factor IF- 2, domain 3"/>
    <property type="match status" value="1"/>
</dbReference>
<dbReference type="Pfam" id="PF11987">
    <property type="entry name" value="IF-2"/>
    <property type="match status" value="1"/>
</dbReference>
<accession>A0A3S5ADF9</accession>
<dbReference type="InterPro" id="IPR036925">
    <property type="entry name" value="TIF_IF2_dom3_sf"/>
</dbReference>
<reference evidence="2" key="1">
    <citation type="submission" date="2018-11" db="EMBL/GenBank/DDBJ databases">
        <authorList>
            <consortium name="Pathogen Informatics"/>
        </authorList>
    </citation>
    <scope>NUCLEOTIDE SEQUENCE</scope>
</reference>